<dbReference type="Gramene" id="PVH32199">
    <property type="protein sequence ID" value="PVH32199"/>
    <property type="gene ID" value="PAHAL_9G344300"/>
</dbReference>
<dbReference type="AlphaFoldDB" id="A0A2T8I3H2"/>
<organism evidence="1">
    <name type="scientific">Panicum hallii</name>
    <dbReference type="NCBI Taxonomy" id="206008"/>
    <lineage>
        <taxon>Eukaryota</taxon>
        <taxon>Viridiplantae</taxon>
        <taxon>Streptophyta</taxon>
        <taxon>Embryophyta</taxon>
        <taxon>Tracheophyta</taxon>
        <taxon>Spermatophyta</taxon>
        <taxon>Magnoliopsida</taxon>
        <taxon>Liliopsida</taxon>
        <taxon>Poales</taxon>
        <taxon>Poaceae</taxon>
        <taxon>PACMAD clade</taxon>
        <taxon>Panicoideae</taxon>
        <taxon>Panicodae</taxon>
        <taxon>Paniceae</taxon>
        <taxon>Panicinae</taxon>
        <taxon>Panicum</taxon>
        <taxon>Panicum sect. Panicum</taxon>
    </lineage>
</organism>
<protein>
    <submittedName>
        <fullName evidence="1">Uncharacterized protein</fullName>
    </submittedName>
</protein>
<dbReference type="EMBL" id="CM008054">
    <property type="protein sequence ID" value="PVH32199.1"/>
    <property type="molecule type" value="Genomic_DNA"/>
</dbReference>
<evidence type="ECO:0000313" key="1">
    <source>
        <dbReference type="EMBL" id="PVH32199.1"/>
    </source>
</evidence>
<reference evidence="1" key="1">
    <citation type="submission" date="2018-04" db="EMBL/GenBank/DDBJ databases">
        <title>WGS assembly of Panicum hallii.</title>
        <authorList>
            <person name="Lovell J."/>
            <person name="Jenkins J."/>
            <person name="Lowry D."/>
            <person name="Mamidi S."/>
            <person name="Sreedasyam A."/>
            <person name="Weng X."/>
            <person name="Barry K."/>
            <person name="Bonette J."/>
            <person name="Campitelli B."/>
            <person name="Daum C."/>
            <person name="Gordon S."/>
            <person name="Gould B."/>
            <person name="Lipzen A."/>
            <person name="Macqueen A."/>
            <person name="Palacio-Mejia J."/>
            <person name="Plott C."/>
            <person name="Shakirov E."/>
            <person name="Shu S."/>
            <person name="Yoshinaga Y."/>
            <person name="Zane M."/>
            <person name="Rokhsar D."/>
            <person name="Grimwood J."/>
            <person name="Schmutz J."/>
            <person name="Juenger T."/>
        </authorList>
    </citation>
    <scope>NUCLEOTIDE SEQUENCE [LARGE SCALE GENOMIC DNA]</scope>
    <source>
        <strain evidence="1">FIL2</strain>
    </source>
</reference>
<proteinExistence type="predicted"/>
<dbReference type="Proteomes" id="UP000243499">
    <property type="component" value="Chromosome 9"/>
</dbReference>
<name>A0A2T8I3H2_9POAL</name>
<sequence length="142" mass="16529">MRDFSYFRMKQLEVGESNAILTAERLCQLNQQNRHLLYGTTYAAMSFRAILDQVLEKLDLTYMGGEPFLIGGLKFQTKLTFYRPNQLNTLLFDIYSTECDYHWEAEQSALVRALAYFDEVLSWTIGDLNYIPYLKKWVGGVA</sequence>
<gene>
    <name evidence="1" type="ORF">PAHAL_9G344300</name>
</gene>
<accession>A0A2T8I3H2</accession>